<keyword evidence="2" id="KW-0496">Mitochondrion</keyword>
<evidence type="ECO:0000313" key="2">
    <source>
        <dbReference type="EMBL" id="KUM47953.1"/>
    </source>
</evidence>
<proteinExistence type="predicted"/>
<protein>
    <submittedName>
        <fullName evidence="2">Uncharacterized protein</fullName>
    </submittedName>
</protein>
<comment type="caution">
    <text evidence="2">The sequence shown here is derived from an EMBL/GenBank/DDBJ whole genome shotgun (WGS) entry which is preliminary data.</text>
</comment>
<dbReference type="EMBL" id="LKAM01000006">
    <property type="protein sequence ID" value="KUM47953.1"/>
    <property type="molecule type" value="Genomic_DNA"/>
</dbReference>
<feature type="transmembrane region" description="Helical" evidence="1">
    <location>
        <begin position="32"/>
        <end position="55"/>
    </location>
</feature>
<organism evidence="2">
    <name type="scientific">Picea glauca</name>
    <name type="common">White spruce</name>
    <name type="synonym">Pinus glauca</name>
    <dbReference type="NCBI Taxonomy" id="3330"/>
    <lineage>
        <taxon>Eukaryota</taxon>
        <taxon>Viridiplantae</taxon>
        <taxon>Streptophyta</taxon>
        <taxon>Embryophyta</taxon>
        <taxon>Tracheophyta</taxon>
        <taxon>Spermatophyta</taxon>
        <taxon>Pinopsida</taxon>
        <taxon>Pinidae</taxon>
        <taxon>Conifers I</taxon>
        <taxon>Pinales</taxon>
        <taxon>Pinaceae</taxon>
        <taxon>Picea</taxon>
    </lineage>
</organism>
<geneLocation type="mitochondrion" evidence="2"/>
<keyword evidence="1" id="KW-0812">Transmembrane</keyword>
<evidence type="ECO:0000256" key="1">
    <source>
        <dbReference type="SAM" id="Phobius"/>
    </source>
</evidence>
<sequence length="56" mass="5766">MAYASVATIGYETTITATGPVGSGIGYGYVTIAYAVSYGSIFAINALVITFTSIYI</sequence>
<dbReference type="AlphaFoldDB" id="A0A101LZ94"/>
<accession>A0A101LZ94</accession>
<keyword evidence="1" id="KW-0472">Membrane</keyword>
<keyword evidence="1" id="KW-1133">Transmembrane helix</keyword>
<reference evidence="2" key="1">
    <citation type="journal article" date="2015" name="Genome Biol. Evol.">
        <title>Organellar Genomes of White Spruce (Picea glauca): Assembly and Annotation.</title>
        <authorList>
            <person name="Jackman S.D."/>
            <person name="Warren R.L."/>
            <person name="Gibb E.A."/>
            <person name="Vandervalk B.P."/>
            <person name="Mohamadi H."/>
            <person name="Chu J."/>
            <person name="Raymond A."/>
            <person name="Pleasance S."/>
            <person name="Coope R."/>
            <person name="Wildung M.R."/>
            <person name="Ritland C.E."/>
            <person name="Bousquet J."/>
            <person name="Jones S.J."/>
            <person name="Bohlmann J."/>
            <person name="Birol I."/>
        </authorList>
    </citation>
    <scope>NUCLEOTIDE SEQUENCE [LARGE SCALE GENOMIC DNA]</scope>
    <source>
        <tissue evidence="2">Flushing bud</tissue>
    </source>
</reference>
<name>A0A101LZ94_PICGL</name>
<gene>
    <name evidence="2" type="ORF">ABT39_MTgene4948</name>
</gene>